<evidence type="ECO:0000256" key="1">
    <source>
        <dbReference type="ARBA" id="ARBA00023015"/>
    </source>
</evidence>
<dbReference type="EMBL" id="OMOQ01000001">
    <property type="protein sequence ID" value="SPH18273.1"/>
    <property type="molecule type" value="Genomic_DNA"/>
</dbReference>
<dbReference type="InterPro" id="IPR001761">
    <property type="entry name" value="Peripla_BP/Lac1_sug-bd_dom"/>
</dbReference>
<dbReference type="PANTHER" id="PTHR30146">
    <property type="entry name" value="LACI-RELATED TRANSCRIPTIONAL REPRESSOR"/>
    <property type="match status" value="1"/>
</dbReference>
<evidence type="ECO:0000313" key="5">
    <source>
        <dbReference type="EMBL" id="SPH18273.1"/>
    </source>
</evidence>
<dbReference type="CDD" id="cd01392">
    <property type="entry name" value="HTH_LacI"/>
    <property type="match status" value="1"/>
</dbReference>
<evidence type="ECO:0000313" key="6">
    <source>
        <dbReference type="Proteomes" id="UP000244924"/>
    </source>
</evidence>
<dbReference type="InterPro" id="IPR028082">
    <property type="entry name" value="Peripla_BP_I"/>
</dbReference>
<dbReference type="AlphaFoldDB" id="A0A2R8B6W6"/>
<accession>A0A2R8B6W6</accession>
<dbReference type="SMART" id="SM00354">
    <property type="entry name" value="HTH_LACI"/>
    <property type="match status" value="1"/>
</dbReference>
<dbReference type="Gene3D" id="3.40.50.2300">
    <property type="match status" value="2"/>
</dbReference>
<organism evidence="5 6">
    <name type="scientific">Albidovulum aquaemixtae</name>
    <dbReference type="NCBI Taxonomy" id="1542388"/>
    <lineage>
        <taxon>Bacteria</taxon>
        <taxon>Pseudomonadati</taxon>
        <taxon>Pseudomonadota</taxon>
        <taxon>Alphaproteobacteria</taxon>
        <taxon>Rhodobacterales</taxon>
        <taxon>Paracoccaceae</taxon>
        <taxon>Albidovulum</taxon>
    </lineage>
</organism>
<evidence type="ECO:0000259" key="4">
    <source>
        <dbReference type="PROSITE" id="PS50932"/>
    </source>
</evidence>
<reference evidence="5 6" key="1">
    <citation type="submission" date="2018-03" db="EMBL/GenBank/DDBJ databases">
        <authorList>
            <person name="Keele B.F."/>
        </authorList>
    </citation>
    <scope>NUCLEOTIDE SEQUENCE [LARGE SCALE GENOMIC DNA]</scope>
    <source>
        <strain evidence="5 6">CECT 8626</strain>
    </source>
</reference>
<dbReference type="InterPro" id="IPR010982">
    <property type="entry name" value="Lambda_DNA-bd_dom_sf"/>
</dbReference>
<dbReference type="PROSITE" id="PS50932">
    <property type="entry name" value="HTH_LACI_2"/>
    <property type="match status" value="1"/>
</dbReference>
<evidence type="ECO:0000256" key="2">
    <source>
        <dbReference type="ARBA" id="ARBA00023125"/>
    </source>
</evidence>
<dbReference type="GO" id="GO:0000976">
    <property type="term" value="F:transcription cis-regulatory region binding"/>
    <property type="evidence" value="ECO:0007669"/>
    <property type="project" value="TreeGrafter"/>
</dbReference>
<gene>
    <name evidence="5" type="primary">cytR_2</name>
    <name evidence="5" type="ORF">DEA8626_01805</name>
</gene>
<keyword evidence="6" id="KW-1185">Reference proteome</keyword>
<dbReference type="Pfam" id="PF00532">
    <property type="entry name" value="Peripla_BP_1"/>
    <property type="match status" value="1"/>
</dbReference>
<sequence>MNGVDKVSPETRNRVLKACKKLDYFPNPAARALSTKKSRTIAAIIPTIEHSVFAKFIAGIEQTLAERDYSLVLAVSNGDEDEEFRAARKLLGMGAEAFILSGAAHNKAMVEMLERRQVPHVFTSIWNPDCKSPTIGYDNFNLAANAVSFLAAKGHRNLAVIHGPLAESDRTVARREGAASVQTEPLVTEFHETSLSVEGGKSVIREILTRHSGVTAVLCFSDVLALGAYFGLSEAGLRIPDDMSVMGFDNLDWAKDAMPPLTTIDLPAAGMGREVASQLVDHLESDAALVPKLLPSRIIERESVRQLGGDCEQEAGG</sequence>
<proteinExistence type="predicted"/>
<dbReference type="SUPFAM" id="SSF47413">
    <property type="entry name" value="lambda repressor-like DNA-binding domains"/>
    <property type="match status" value="1"/>
</dbReference>
<dbReference type="Gene3D" id="1.10.260.40">
    <property type="entry name" value="lambda repressor-like DNA-binding domains"/>
    <property type="match status" value="1"/>
</dbReference>
<dbReference type="PANTHER" id="PTHR30146:SF138">
    <property type="entry name" value="TRANSCRIPTIONAL REGULATORY PROTEIN"/>
    <property type="match status" value="1"/>
</dbReference>
<dbReference type="SUPFAM" id="SSF53822">
    <property type="entry name" value="Periplasmic binding protein-like I"/>
    <property type="match status" value="1"/>
</dbReference>
<keyword evidence="2" id="KW-0238">DNA-binding</keyword>
<protein>
    <submittedName>
        <fullName evidence="5">HTH-type transcriptional repressor CytR</fullName>
    </submittedName>
</protein>
<keyword evidence="3" id="KW-0804">Transcription</keyword>
<dbReference type="InterPro" id="IPR000843">
    <property type="entry name" value="HTH_LacI"/>
</dbReference>
<keyword evidence="1" id="KW-0805">Transcription regulation</keyword>
<dbReference type="GO" id="GO:0003700">
    <property type="term" value="F:DNA-binding transcription factor activity"/>
    <property type="evidence" value="ECO:0007669"/>
    <property type="project" value="TreeGrafter"/>
</dbReference>
<name>A0A2R8B6W6_9RHOB</name>
<dbReference type="Proteomes" id="UP000244924">
    <property type="component" value="Unassembled WGS sequence"/>
</dbReference>
<feature type="domain" description="HTH lacI-type" evidence="4">
    <location>
        <begin position="1"/>
        <end position="35"/>
    </location>
</feature>
<evidence type="ECO:0000256" key="3">
    <source>
        <dbReference type="ARBA" id="ARBA00023163"/>
    </source>
</evidence>